<reference evidence="1 2" key="1">
    <citation type="journal article" date="2019" name="Nat. Ecol. Evol.">
        <title>Megaphylogeny resolves global patterns of mushroom evolution.</title>
        <authorList>
            <person name="Varga T."/>
            <person name="Krizsan K."/>
            <person name="Foldi C."/>
            <person name="Dima B."/>
            <person name="Sanchez-Garcia M."/>
            <person name="Sanchez-Ramirez S."/>
            <person name="Szollosi G.J."/>
            <person name="Szarkandi J.G."/>
            <person name="Papp V."/>
            <person name="Albert L."/>
            <person name="Andreopoulos W."/>
            <person name="Angelini C."/>
            <person name="Antonin V."/>
            <person name="Barry K.W."/>
            <person name="Bougher N.L."/>
            <person name="Buchanan P."/>
            <person name="Buyck B."/>
            <person name="Bense V."/>
            <person name="Catcheside P."/>
            <person name="Chovatia M."/>
            <person name="Cooper J."/>
            <person name="Damon W."/>
            <person name="Desjardin D."/>
            <person name="Finy P."/>
            <person name="Geml J."/>
            <person name="Haridas S."/>
            <person name="Hughes K."/>
            <person name="Justo A."/>
            <person name="Karasinski D."/>
            <person name="Kautmanova I."/>
            <person name="Kiss B."/>
            <person name="Kocsube S."/>
            <person name="Kotiranta H."/>
            <person name="LaButti K.M."/>
            <person name="Lechner B.E."/>
            <person name="Liimatainen K."/>
            <person name="Lipzen A."/>
            <person name="Lukacs Z."/>
            <person name="Mihaltcheva S."/>
            <person name="Morgado L.N."/>
            <person name="Niskanen T."/>
            <person name="Noordeloos M.E."/>
            <person name="Ohm R.A."/>
            <person name="Ortiz-Santana B."/>
            <person name="Ovrebo C."/>
            <person name="Racz N."/>
            <person name="Riley R."/>
            <person name="Savchenko A."/>
            <person name="Shiryaev A."/>
            <person name="Soop K."/>
            <person name="Spirin V."/>
            <person name="Szebenyi C."/>
            <person name="Tomsovsky M."/>
            <person name="Tulloss R.E."/>
            <person name="Uehling J."/>
            <person name="Grigoriev I.V."/>
            <person name="Vagvolgyi C."/>
            <person name="Papp T."/>
            <person name="Martin F.M."/>
            <person name="Miettinen O."/>
            <person name="Hibbett D.S."/>
            <person name="Nagy L.G."/>
        </authorList>
    </citation>
    <scope>NUCLEOTIDE SEQUENCE [LARGE SCALE GENOMIC DNA]</scope>
    <source>
        <strain evidence="1 2">FP101781</strain>
    </source>
</reference>
<dbReference type="EMBL" id="QPFP01000092">
    <property type="protein sequence ID" value="TEB22403.1"/>
    <property type="molecule type" value="Genomic_DNA"/>
</dbReference>
<protein>
    <submittedName>
        <fullName evidence="1">Uncharacterized protein</fullName>
    </submittedName>
</protein>
<organism evidence="1 2">
    <name type="scientific">Coprinellus micaceus</name>
    <name type="common">Glistening ink-cap mushroom</name>
    <name type="synonym">Coprinus micaceus</name>
    <dbReference type="NCBI Taxonomy" id="71717"/>
    <lineage>
        <taxon>Eukaryota</taxon>
        <taxon>Fungi</taxon>
        <taxon>Dikarya</taxon>
        <taxon>Basidiomycota</taxon>
        <taxon>Agaricomycotina</taxon>
        <taxon>Agaricomycetes</taxon>
        <taxon>Agaricomycetidae</taxon>
        <taxon>Agaricales</taxon>
        <taxon>Agaricineae</taxon>
        <taxon>Psathyrellaceae</taxon>
        <taxon>Coprinellus</taxon>
    </lineage>
</organism>
<dbReference type="Proteomes" id="UP000298030">
    <property type="component" value="Unassembled WGS sequence"/>
</dbReference>
<accession>A0A4Y7SKJ8</accession>
<sequence length="72" mass="7840">MFDILERLKNTDLSNPDVDTTTIFNYLQQLKLLNSRLSLSKRFPCAGAQSESQASETSVGCEKPGIIACGAC</sequence>
<evidence type="ECO:0000313" key="2">
    <source>
        <dbReference type="Proteomes" id="UP000298030"/>
    </source>
</evidence>
<dbReference type="AlphaFoldDB" id="A0A4Y7SKJ8"/>
<gene>
    <name evidence="1" type="ORF">FA13DRAFT_1741058</name>
</gene>
<evidence type="ECO:0000313" key="1">
    <source>
        <dbReference type="EMBL" id="TEB22403.1"/>
    </source>
</evidence>
<name>A0A4Y7SKJ8_COPMI</name>
<comment type="caution">
    <text evidence="1">The sequence shown here is derived from an EMBL/GenBank/DDBJ whole genome shotgun (WGS) entry which is preliminary data.</text>
</comment>
<keyword evidence="2" id="KW-1185">Reference proteome</keyword>
<proteinExistence type="predicted"/>